<sequence length="45" mass="5515">MNGYKNRYQNHGFLWRRQKQRKTAVTDNHKFLESQKPVVNCYGSW</sequence>
<evidence type="ECO:0000313" key="1">
    <source>
        <dbReference type="EMBL" id="EDN79016.1"/>
    </source>
</evidence>
<name>A7AZ10_MEDG7</name>
<reference evidence="1 2" key="1">
    <citation type="submission" date="2007-04" db="EMBL/GenBank/DDBJ databases">
        <authorList>
            <person name="Fulton L."/>
            <person name="Clifton S."/>
            <person name="Fulton B."/>
            <person name="Xu J."/>
            <person name="Minx P."/>
            <person name="Pepin K.H."/>
            <person name="Johnson M."/>
            <person name="Thiruvilangam P."/>
            <person name="Bhonagiri V."/>
            <person name="Nash W.E."/>
            <person name="Mardis E.R."/>
            <person name="Wilson R.K."/>
        </authorList>
    </citation>
    <scope>NUCLEOTIDE SEQUENCE [LARGE SCALE GENOMIC DNA]</scope>
    <source>
        <strain evidence="1 2">ATCC 29149</strain>
    </source>
</reference>
<dbReference type="PaxDb" id="411470-RUMGNA_00526"/>
<dbReference type="EMBL" id="AAYG02000005">
    <property type="protein sequence ID" value="EDN79016.1"/>
    <property type="molecule type" value="Genomic_DNA"/>
</dbReference>
<proteinExistence type="predicted"/>
<comment type="caution">
    <text evidence="1">The sequence shown here is derived from an EMBL/GenBank/DDBJ whole genome shotgun (WGS) entry which is preliminary data.</text>
</comment>
<accession>A7AZ10</accession>
<reference evidence="1 2" key="2">
    <citation type="submission" date="2007-06" db="EMBL/GenBank/DDBJ databases">
        <title>Draft genome sequence of Ruminococcus gnavus (ATCC 29149).</title>
        <authorList>
            <person name="Sudarsanam P."/>
            <person name="Ley R."/>
            <person name="Guruge J."/>
            <person name="Turnbaugh P.J."/>
            <person name="Mahowald M."/>
            <person name="Liep D."/>
            <person name="Gordon J."/>
        </authorList>
    </citation>
    <scope>NUCLEOTIDE SEQUENCE [LARGE SCALE GENOMIC DNA]</scope>
    <source>
        <strain evidence="1 2">ATCC 29149</strain>
    </source>
</reference>
<gene>
    <name evidence="1" type="ORF">RUMGNA_00526</name>
</gene>
<dbReference type="AlphaFoldDB" id="A7AZ10"/>
<protein>
    <submittedName>
        <fullName evidence="1">Uncharacterized protein</fullName>
    </submittedName>
</protein>
<organism evidence="1 2">
    <name type="scientific">Mediterraneibacter gnavus (strain ATCC 29149 / DSM 114966 / JCM 6515 / VPI C7-9)</name>
    <name type="common">Ruminococcus gnavus</name>
    <dbReference type="NCBI Taxonomy" id="411470"/>
    <lineage>
        <taxon>Bacteria</taxon>
        <taxon>Bacillati</taxon>
        <taxon>Bacillota</taxon>
        <taxon>Clostridia</taxon>
        <taxon>Lachnospirales</taxon>
        <taxon>Lachnospiraceae</taxon>
        <taxon>Mediterraneibacter</taxon>
    </lineage>
</organism>
<evidence type="ECO:0000313" key="2">
    <source>
        <dbReference type="Proteomes" id="UP000004410"/>
    </source>
</evidence>
<dbReference type="Proteomes" id="UP000004410">
    <property type="component" value="Unassembled WGS sequence"/>
</dbReference>